<sequence>MKFVPMWLGFFVALIIIAGIVVDGQGKTQTFQQALTVAQSAARAGTNAATGNSVNGDAFNLSIPAAVAAAENYITAAGATGTVTVNGNEVFVTVDMTYTPRILGSIGLGPLPVQATGSAVLIDD</sequence>
<reference evidence="2" key="1">
    <citation type="submission" date="2019-09" db="EMBL/GenBank/DDBJ databases">
        <title>Mumia zhuanghuii sp. nov. isolated from the intestinal contents of plateau pika (Ochotona curzoniae) in the Qinghai-Tibet plateau of China.</title>
        <authorList>
            <person name="Tian Z."/>
        </authorList>
    </citation>
    <scope>NUCLEOTIDE SEQUENCE [LARGE SCALE GENOMIC DNA]</scope>
    <source>
        <strain evidence="2">JCM 30598</strain>
    </source>
</reference>
<dbReference type="RefSeq" id="WP_150450110.1">
    <property type="nucleotide sequence ID" value="NZ_VYSA01000004.1"/>
</dbReference>
<dbReference type="OrthoDB" id="5082828at2"/>
<dbReference type="EMBL" id="VYSA01000004">
    <property type="protein sequence ID" value="KAA9105968.1"/>
    <property type="molecule type" value="Genomic_DNA"/>
</dbReference>
<gene>
    <name evidence="1" type="ORF">F6B43_16545</name>
</gene>
<evidence type="ECO:0000313" key="2">
    <source>
        <dbReference type="Proteomes" id="UP000325827"/>
    </source>
</evidence>
<keyword evidence="2" id="KW-1185">Reference proteome</keyword>
<comment type="caution">
    <text evidence="1">The sequence shown here is derived from an EMBL/GenBank/DDBJ whole genome shotgun (WGS) entry which is preliminary data.</text>
</comment>
<organism evidence="1 2">
    <name type="scientific">Microbacterium rhizomatis</name>
    <dbReference type="NCBI Taxonomy" id="1631477"/>
    <lineage>
        <taxon>Bacteria</taxon>
        <taxon>Bacillati</taxon>
        <taxon>Actinomycetota</taxon>
        <taxon>Actinomycetes</taxon>
        <taxon>Micrococcales</taxon>
        <taxon>Microbacteriaceae</taxon>
        <taxon>Microbacterium</taxon>
    </lineage>
</organism>
<name>A0A5J5IZX6_9MICO</name>
<dbReference type="Proteomes" id="UP000325827">
    <property type="component" value="Unassembled WGS sequence"/>
</dbReference>
<proteinExistence type="predicted"/>
<evidence type="ECO:0000313" key="1">
    <source>
        <dbReference type="EMBL" id="KAA9105968.1"/>
    </source>
</evidence>
<accession>A0A5J5IZX6</accession>
<protein>
    <submittedName>
        <fullName evidence="1">DUF3060 domain-containing protein</fullName>
    </submittedName>
</protein>
<dbReference type="AlphaFoldDB" id="A0A5J5IZX6"/>